<gene>
    <name evidence="1" type="ORF">SLY_1049</name>
</gene>
<reference evidence="1 2" key="1">
    <citation type="journal article" date="2013" name="BMC Genomics">
        <title>Comparison of the complete genome sequence of two closely related isolates of 'Candidatus Phytoplasma australiense' reveals genome plasticity.</title>
        <authorList>
            <person name="Andersen M.T."/>
            <person name="Liefting L.W."/>
            <person name="Havukkala I."/>
            <person name="Beever R.E."/>
        </authorList>
    </citation>
    <scope>NUCLEOTIDE SEQUENCE [LARGE SCALE GENOMIC DNA]</scope>
    <source>
        <strain evidence="1 2">NZSb11</strain>
    </source>
</reference>
<dbReference type="EMBL" id="CP002548">
    <property type="protein sequence ID" value="AGL90958.1"/>
    <property type="molecule type" value="Genomic_DNA"/>
</dbReference>
<name>R4S2E8_PHYAS</name>
<sequence>MNQNIGVLNKQKYFSDDEKQKFIPKYLPHS</sequence>
<protein>
    <submittedName>
        <fullName evidence="1">Uncharacterized protein</fullName>
    </submittedName>
</protein>
<evidence type="ECO:0000313" key="2">
    <source>
        <dbReference type="Proteomes" id="UP000013941"/>
    </source>
</evidence>
<dbReference type="KEGG" id="nzs:SLY_1049"/>
<keyword evidence="2" id="KW-1185">Reference proteome</keyword>
<evidence type="ECO:0000313" key="1">
    <source>
        <dbReference type="EMBL" id="AGL90958.1"/>
    </source>
</evidence>
<organism evidence="1 2">
    <name type="scientific">Strawberry lethal yellows phytoplasma (CPA) str. NZSb11</name>
    <dbReference type="NCBI Taxonomy" id="980422"/>
    <lineage>
        <taxon>Bacteria</taxon>
        <taxon>Bacillati</taxon>
        <taxon>Mycoplasmatota</taxon>
        <taxon>Mollicutes</taxon>
        <taxon>Acholeplasmatales</taxon>
        <taxon>Acholeplasmataceae</taxon>
        <taxon>Candidatus Phytoplasma</taxon>
        <taxon>16SrXII (Stolbur group)</taxon>
    </lineage>
</organism>
<dbReference type="AlphaFoldDB" id="R4S2E8"/>
<dbReference type="Proteomes" id="UP000013941">
    <property type="component" value="Chromosome"/>
</dbReference>
<dbReference type="HOGENOM" id="CLU_3405755_0_0_14"/>
<proteinExistence type="predicted"/>
<accession>R4S2E8</accession>